<dbReference type="Proteomes" id="UP000606786">
    <property type="component" value="Unassembled WGS sequence"/>
</dbReference>
<dbReference type="EMBL" id="CAJHJT010000012">
    <property type="protein sequence ID" value="CAD6996632.1"/>
    <property type="molecule type" value="Genomic_DNA"/>
</dbReference>
<keyword evidence="2" id="KW-1185">Reference proteome</keyword>
<gene>
    <name evidence="1" type="ORF">CCAP1982_LOCUS5316</name>
</gene>
<dbReference type="AlphaFoldDB" id="A0A811UBJ1"/>
<accession>A0A811UBJ1</accession>
<sequence>MDFALHITNGGAVTAAVVALDEAIEAENDIVAVLVTLMEPCQGPSKGCRPKDSQPGSKPAISSGLTHMCIKRGCVCKRGVGRSSRMSNEPIYPSATTLSHYATNVQLPPGKCYRLAEWLSSLVAWLLSCAFPRKDFNWLVSNRHMINRNTYAHFHQQKQQQTPVDSRAHIYLRTSMSVVQYSRNFVCGLQVLNFDFELDF</sequence>
<organism evidence="1 2">
    <name type="scientific">Ceratitis capitata</name>
    <name type="common">Mediterranean fruit fly</name>
    <name type="synonym">Tephritis capitata</name>
    <dbReference type="NCBI Taxonomy" id="7213"/>
    <lineage>
        <taxon>Eukaryota</taxon>
        <taxon>Metazoa</taxon>
        <taxon>Ecdysozoa</taxon>
        <taxon>Arthropoda</taxon>
        <taxon>Hexapoda</taxon>
        <taxon>Insecta</taxon>
        <taxon>Pterygota</taxon>
        <taxon>Neoptera</taxon>
        <taxon>Endopterygota</taxon>
        <taxon>Diptera</taxon>
        <taxon>Brachycera</taxon>
        <taxon>Muscomorpha</taxon>
        <taxon>Tephritoidea</taxon>
        <taxon>Tephritidae</taxon>
        <taxon>Ceratitis</taxon>
        <taxon>Ceratitis</taxon>
    </lineage>
</organism>
<protein>
    <submittedName>
        <fullName evidence="1">(Mediterranean fruit fly) hypothetical protein</fullName>
    </submittedName>
</protein>
<evidence type="ECO:0000313" key="1">
    <source>
        <dbReference type="EMBL" id="CAD6996632.1"/>
    </source>
</evidence>
<name>A0A811UBJ1_CERCA</name>
<reference evidence="1" key="1">
    <citation type="submission" date="2020-11" db="EMBL/GenBank/DDBJ databases">
        <authorList>
            <person name="Whitehead M."/>
        </authorList>
    </citation>
    <scope>NUCLEOTIDE SEQUENCE</scope>
    <source>
        <strain evidence="1">EGII</strain>
    </source>
</reference>
<comment type="caution">
    <text evidence="1">The sequence shown here is derived from an EMBL/GenBank/DDBJ whole genome shotgun (WGS) entry which is preliminary data.</text>
</comment>
<evidence type="ECO:0000313" key="2">
    <source>
        <dbReference type="Proteomes" id="UP000606786"/>
    </source>
</evidence>
<proteinExistence type="predicted"/>